<dbReference type="InterPro" id="IPR002110">
    <property type="entry name" value="Ankyrin_rpt"/>
</dbReference>
<dbReference type="PROSITE" id="PS50297">
    <property type="entry name" value="ANK_REP_REGION"/>
    <property type="match status" value="1"/>
</dbReference>
<dbReference type="SUPFAM" id="SSF48403">
    <property type="entry name" value="Ankyrin repeat"/>
    <property type="match status" value="1"/>
</dbReference>
<keyword evidence="1" id="KW-0677">Repeat</keyword>
<dbReference type="PANTHER" id="PTHR24171">
    <property type="entry name" value="ANKYRIN REPEAT DOMAIN-CONTAINING PROTEIN 39-RELATED"/>
    <property type="match status" value="1"/>
</dbReference>
<dbReference type="EMBL" id="JAQOWY010000128">
    <property type="protein sequence ID" value="KAK1850061.1"/>
    <property type="molecule type" value="Genomic_DNA"/>
</dbReference>
<feature type="repeat" description="ANK" evidence="3">
    <location>
        <begin position="44"/>
        <end position="76"/>
    </location>
</feature>
<protein>
    <submittedName>
        <fullName evidence="4">Ankyrin repeat protein</fullName>
    </submittedName>
</protein>
<dbReference type="Gene3D" id="1.25.40.20">
    <property type="entry name" value="Ankyrin repeat-containing domain"/>
    <property type="match status" value="1"/>
</dbReference>
<dbReference type="GO" id="GO:0004842">
    <property type="term" value="F:ubiquitin-protein transferase activity"/>
    <property type="evidence" value="ECO:0007669"/>
    <property type="project" value="TreeGrafter"/>
</dbReference>
<dbReference type="PANTHER" id="PTHR24171:SF8">
    <property type="entry name" value="BRCA1-ASSOCIATED RING DOMAIN PROTEIN 1"/>
    <property type="match status" value="1"/>
</dbReference>
<feature type="repeat" description="ANK" evidence="3">
    <location>
        <begin position="11"/>
        <end position="43"/>
    </location>
</feature>
<dbReference type="Pfam" id="PF12796">
    <property type="entry name" value="Ank_2"/>
    <property type="match status" value="1"/>
</dbReference>
<dbReference type="Proteomes" id="UP001243330">
    <property type="component" value="Unassembled WGS sequence"/>
</dbReference>
<organism evidence="4 5">
    <name type="scientific">Colletotrichum chrysophilum</name>
    <dbReference type="NCBI Taxonomy" id="1836956"/>
    <lineage>
        <taxon>Eukaryota</taxon>
        <taxon>Fungi</taxon>
        <taxon>Dikarya</taxon>
        <taxon>Ascomycota</taxon>
        <taxon>Pezizomycotina</taxon>
        <taxon>Sordariomycetes</taxon>
        <taxon>Hypocreomycetidae</taxon>
        <taxon>Glomerellales</taxon>
        <taxon>Glomerellaceae</taxon>
        <taxon>Colletotrichum</taxon>
        <taxon>Colletotrichum gloeosporioides species complex</taxon>
    </lineage>
</organism>
<evidence type="ECO:0000256" key="2">
    <source>
        <dbReference type="ARBA" id="ARBA00023043"/>
    </source>
</evidence>
<keyword evidence="5" id="KW-1185">Reference proteome</keyword>
<gene>
    <name evidence="4" type="ORF">CCHR01_07299</name>
</gene>
<dbReference type="PROSITE" id="PS50088">
    <property type="entry name" value="ANK_REPEAT"/>
    <property type="match status" value="2"/>
</dbReference>
<dbReference type="SMART" id="SM00248">
    <property type="entry name" value="ANK"/>
    <property type="match status" value="3"/>
</dbReference>
<reference evidence="4" key="1">
    <citation type="submission" date="2023-01" db="EMBL/GenBank/DDBJ databases">
        <title>Colletotrichum chrysophilum M932 genome sequence.</title>
        <authorList>
            <person name="Baroncelli R."/>
        </authorList>
    </citation>
    <scope>NUCLEOTIDE SEQUENCE</scope>
    <source>
        <strain evidence="4">M932</strain>
    </source>
</reference>
<comment type="caution">
    <text evidence="4">The sequence shown here is derived from an EMBL/GenBank/DDBJ whole genome shotgun (WGS) entry which is preliminary data.</text>
</comment>
<keyword evidence="2 3" id="KW-0040">ANK repeat</keyword>
<evidence type="ECO:0000256" key="3">
    <source>
        <dbReference type="PROSITE-ProRule" id="PRU00023"/>
    </source>
</evidence>
<name>A0AAD9AL08_9PEZI</name>
<evidence type="ECO:0000256" key="1">
    <source>
        <dbReference type="ARBA" id="ARBA00022737"/>
    </source>
</evidence>
<dbReference type="AlphaFoldDB" id="A0AAD9AL08"/>
<dbReference type="GO" id="GO:0085020">
    <property type="term" value="P:protein K6-linked ubiquitination"/>
    <property type="evidence" value="ECO:0007669"/>
    <property type="project" value="TreeGrafter"/>
</dbReference>
<sequence>MALVVAAQKSHSENALQAAIIGGSTNVVAWVLSQGADVNAEGGYYGTALHTASMHGTKEIVMRLLAEGARADRQDDNGFYPLQIAVRERQHEIANLLLPKSTAFLASIKTSEWRNCFGGGDVNLELCFDPVPAIRKASTEDLRRSLSGT</sequence>
<accession>A0AAD9AL08</accession>
<dbReference type="InterPro" id="IPR036770">
    <property type="entry name" value="Ankyrin_rpt-contain_sf"/>
</dbReference>
<evidence type="ECO:0000313" key="4">
    <source>
        <dbReference type="EMBL" id="KAK1850061.1"/>
    </source>
</evidence>
<proteinExistence type="predicted"/>
<evidence type="ECO:0000313" key="5">
    <source>
        <dbReference type="Proteomes" id="UP001243330"/>
    </source>
</evidence>